<sequence length="83" mass="8926">MLADSGGILTSGRRQNHFGILGRRGDLGPLRVPLTVICSVILASFCGAFNQDGFGFLLGLGKPRSSSHLSTEEKEARPRMLKL</sequence>
<name>A0AAW1E5W6_ZOAVI</name>
<keyword evidence="3" id="KW-1185">Reference proteome</keyword>
<organism evidence="2 3">
    <name type="scientific">Zoarces viviparus</name>
    <name type="common">Viviparous eelpout</name>
    <name type="synonym">Blennius viviparus</name>
    <dbReference type="NCBI Taxonomy" id="48416"/>
    <lineage>
        <taxon>Eukaryota</taxon>
        <taxon>Metazoa</taxon>
        <taxon>Chordata</taxon>
        <taxon>Craniata</taxon>
        <taxon>Vertebrata</taxon>
        <taxon>Euteleostomi</taxon>
        <taxon>Actinopterygii</taxon>
        <taxon>Neopterygii</taxon>
        <taxon>Teleostei</taxon>
        <taxon>Neoteleostei</taxon>
        <taxon>Acanthomorphata</taxon>
        <taxon>Eupercaria</taxon>
        <taxon>Perciformes</taxon>
        <taxon>Cottioidei</taxon>
        <taxon>Zoarcales</taxon>
        <taxon>Zoarcidae</taxon>
        <taxon>Zoarcinae</taxon>
        <taxon>Zoarces</taxon>
    </lineage>
</organism>
<proteinExistence type="predicted"/>
<evidence type="ECO:0000313" key="2">
    <source>
        <dbReference type="EMBL" id="KAK9517984.1"/>
    </source>
</evidence>
<feature type="region of interest" description="Disordered" evidence="1">
    <location>
        <begin position="62"/>
        <end position="83"/>
    </location>
</feature>
<dbReference type="AlphaFoldDB" id="A0AAW1E5W6"/>
<reference evidence="2 3" key="1">
    <citation type="journal article" date="2024" name="Genome Biol. Evol.">
        <title>Chromosome-level genome assembly of the viviparous eelpout Zoarces viviparus.</title>
        <authorList>
            <person name="Fuhrmann N."/>
            <person name="Brasseur M.V."/>
            <person name="Bakowski C.E."/>
            <person name="Podsiadlowski L."/>
            <person name="Prost S."/>
            <person name="Krehenwinkel H."/>
            <person name="Mayer C."/>
        </authorList>
    </citation>
    <scope>NUCLEOTIDE SEQUENCE [LARGE SCALE GENOMIC DNA]</scope>
    <source>
        <strain evidence="2">NO-MEL_2022_Ind0_liver</strain>
    </source>
</reference>
<feature type="compositionally biased region" description="Basic and acidic residues" evidence="1">
    <location>
        <begin position="70"/>
        <end position="83"/>
    </location>
</feature>
<protein>
    <submittedName>
        <fullName evidence="2">Uncharacterized protein</fullName>
    </submittedName>
</protein>
<comment type="caution">
    <text evidence="2">The sequence shown here is derived from an EMBL/GenBank/DDBJ whole genome shotgun (WGS) entry which is preliminary data.</text>
</comment>
<evidence type="ECO:0000313" key="3">
    <source>
        <dbReference type="Proteomes" id="UP001488805"/>
    </source>
</evidence>
<gene>
    <name evidence="2" type="ORF">VZT92_023313</name>
</gene>
<accession>A0AAW1E5W6</accession>
<evidence type="ECO:0000256" key="1">
    <source>
        <dbReference type="SAM" id="MobiDB-lite"/>
    </source>
</evidence>
<dbReference type="Proteomes" id="UP001488805">
    <property type="component" value="Unassembled WGS sequence"/>
</dbReference>
<dbReference type="EMBL" id="JBCEZU010000538">
    <property type="protein sequence ID" value="KAK9517984.1"/>
    <property type="molecule type" value="Genomic_DNA"/>
</dbReference>